<organism evidence="1 2">
    <name type="scientific">Sphingomonas guangdongensis</name>
    <dbReference type="NCBI Taxonomy" id="1141890"/>
    <lineage>
        <taxon>Bacteria</taxon>
        <taxon>Pseudomonadati</taxon>
        <taxon>Pseudomonadota</taxon>
        <taxon>Alphaproteobacteria</taxon>
        <taxon>Sphingomonadales</taxon>
        <taxon>Sphingomonadaceae</taxon>
        <taxon>Sphingomonas</taxon>
    </lineage>
</organism>
<accession>A0A285QY05</accession>
<dbReference type="EMBL" id="OBMI01000002">
    <property type="protein sequence ID" value="SOB86444.1"/>
    <property type="molecule type" value="Genomic_DNA"/>
</dbReference>
<dbReference type="AlphaFoldDB" id="A0A285QY05"/>
<evidence type="ECO:0000313" key="1">
    <source>
        <dbReference type="EMBL" id="SOB86444.1"/>
    </source>
</evidence>
<gene>
    <name evidence="1" type="ORF">SAMN06297144_1549</name>
</gene>
<reference evidence="1 2" key="1">
    <citation type="submission" date="2017-07" db="EMBL/GenBank/DDBJ databases">
        <authorList>
            <person name="Sun Z.S."/>
            <person name="Albrecht U."/>
            <person name="Echele G."/>
            <person name="Lee C.C."/>
        </authorList>
    </citation>
    <scope>NUCLEOTIDE SEQUENCE [LARGE SCALE GENOMIC DNA]</scope>
    <source>
        <strain evidence="1 2">CGMCC 1.12672</strain>
    </source>
</reference>
<protein>
    <submittedName>
        <fullName evidence="1">Type III secretion apparatus protein, YscD/HrpQ family</fullName>
    </submittedName>
</protein>
<sequence length="389" mass="40761">MSDTIVIEPSAPETTLPAGPVRLRVLSGRLAGAEHRLPPGRSITVGHSFENDVVLRGDGTAGLSAELHLGDGATLLRVLSGTVVALGRELSAGEELLLPPYLPVRLGEFAWAVGADDHARWDEAGRLAGSVARPLEQATQERPRADVRQRLATRGDRWLQLGRKRIGALAAGGAAVLLAGIAIPSVDYWRALQNRDPAAVKRKLAAAGFPGLTVAADPGGAGVLITGGVADDRAAERLDAFAAEQLPGALVEVETATAMAAAATDVLRANGVDARAQGVRPGTIAVLSAYLPVDKQLEVEELLRRDIPTLRHVEFRASAGKGSDDLRHFFNSGRFGAASFVDGDPGFITTADGSRWFAGATLPTGHKIVSVGHGQVTLERAGQIEVLRM</sequence>
<name>A0A285QY05_9SPHN</name>
<proteinExistence type="predicted"/>
<keyword evidence="2" id="KW-1185">Reference proteome</keyword>
<evidence type="ECO:0000313" key="2">
    <source>
        <dbReference type="Proteomes" id="UP000219494"/>
    </source>
</evidence>
<dbReference type="Proteomes" id="UP000219494">
    <property type="component" value="Unassembled WGS sequence"/>
</dbReference>
<dbReference type="OrthoDB" id="7179973at2"/>
<dbReference type="RefSeq" id="WP_097063471.1">
    <property type="nucleotide sequence ID" value="NZ_OBMI01000002.1"/>
</dbReference>